<feature type="region of interest" description="Disordered" evidence="1">
    <location>
        <begin position="1"/>
        <end position="57"/>
    </location>
</feature>
<accession>A0A9P5KA77</accession>
<gene>
    <name evidence="2" type="ORF">CGCSCA2_v001988</name>
</gene>
<dbReference type="OrthoDB" id="4847995at2759"/>
<comment type="caution">
    <text evidence="2">The sequence shown here is derived from an EMBL/GenBank/DDBJ whole genome shotgun (WGS) entry which is preliminary data.</text>
</comment>
<proteinExistence type="predicted"/>
<dbReference type="AlphaFoldDB" id="A0A9P5KA77"/>
<evidence type="ECO:0000256" key="1">
    <source>
        <dbReference type="SAM" id="MobiDB-lite"/>
    </source>
</evidence>
<organism evidence="2 3">
    <name type="scientific">Colletotrichum siamense</name>
    <name type="common">Anthracnose fungus</name>
    <dbReference type="NCBI Taxonomy" id="690259"/>
    <lineage>
        <taxon>Eukaryota</taxon>
        <taxon>Fungi</taxon>
        <taxon>Dikarya</taxon>
        <taxon>Ascomycota</taxon>
        <taxon>Pezizomycotina</taxon>
        <taxon>Sordariomycetes</taxon>
        <taxon>Hypocreomycetidae</taxon>
        <taxon>Glomerellales</taxon>
        <taxon>Glomerellaceae</taxon>
        <taxon>Colletotrichum</taxon>
        <taxon>Colletotrichum gloeosporioides species complex</taxon>
    </lineage>
</organism>
<evidence type="ECO:0000313" key="2">
    <source>
        <dbReference type="EMBL" id="KAF4864451.1"/>
    </source>
</evidence>
<sequence>MGGGELLGRTELEEDDEEDEVTGGELEGEELGEGELDEDVVGTGLDEDEVSGGELEGEELGEVVGAELEGGELDGGTGLLDVAELLTENGLEIGAVITGDAGGEEDALEITLPGEEAGGDELIATEELPMPEETTLDVDTDAPGVLEVRELDPIDTGLDELVARELLAIDELGVETGRVLEPELLMLGTLLGAMPPTIARMNSPTNWPVAAGLETGLDGTFVDGTPVDGAIVDGTDMAELLDPRLVGDELLGGTELGKELTPDSETDADPNEEAGFDPDATGLDWALLPDRLPGVVETLTDTVLAPDVVTEMVLAVVDAGNGVNRALAFAKTETTTTLVPSRRALFRGDERKIPDNTTTVAGALVGTSIGEPLGRAVDGASGRTIACSVGERVPTEW</sequence>
<reference evidence="2" key="1">
    <citation type="submission" date="2019-06" db="EMBL/GenBank/DDBJ databases">
        <authorList>
            <person name="Gan P."/>
            <person name="Shirasu K."/>
        </authorList>
    </citation>
    <scope>NUCLEOTIDE SEQUENCE [LARGE SCALE GENOMIC DNA]</scope>
    <source>
        <strain evidence="2">CAD2</strain>
    </source>
</reference>
<name>A0A9P5KA77_COLSI</name>
<dbReference type="EMBL" id="QPMT01000004">
    <property type="protein sequence ID" value="KAF4864451.1"/>
    <property type="molecule type" value="Genomic_DNA"/>
</dbReference>
<feature type="compositionally biased region" description="Acidic residues" evidence="1">
    <location>
        <begin position="12"/>
        <end position="57"/>
    </location>
</feature>
<evidence type="ECO:0000313" key="3">
    <source>
        <dbReference type="Proteomes" id="UP000711996"/>
    </source>
</evidence>
<keyword evidence="3" id="KW-1185">Reference proteome</keyword>
<protein>
    <submittedName>
        <fullName evidence="2">Uncharacterized protein</fullName>
    </submittedName>
</protein>
<dbReference type="Proteomes" id="UP000711996">
    <property type="component" value="Unassembled WGS sequence"/>
</dbReference>